<dbReference type="KEGG" id="mev:Metev_0610"/>
<dbReference type="GeneID" id="9346232"/>
<evidence type="ECO:0000313" key="3">
    <source>
        <dbReference type="Proteomes" id="UP000000391"/>
    </source>
</evidence>
<feature type="transmembrane region" description="Helical" evidence="1">
    <location>
        <begin position="9"/>
        <end position="29"/>
    </location>
</feature>
<gene>
    <name evidence="2" type="ordered locus">Metev_0610</name>
</gene>
<dbReference type="EMBL" id="CP002069">
    <property type="protein sequence ID" value="ADI73516.1"/>
    <property type="molecule type" value="Genomic_DNA"/>
</dbReference>
<dbReference type="AlphaFoldDB" id="D7E8H4"/>
<organism evidence="2 3">
    <name type="scientific">Methanohalobium evestigatum (strain ATCC BAA-1072 / DSM 3721 / NBRC 107634 / OCM 161 / Z-7303)</name>
    <dbReference type="NCBI Taxonomy" id="644295"/>
    <lineage>
        <taxon>Archaea</taxon>
        <taxon>Methanobacteriati</taxon>
        <taxon>Methanobacteriota</taxon>
        <taxon>Stenosarchaea group</taxon>
        <taxon>Methanomicrobia</taxon>
        <taxon>Methanosarcinales</taxon>
        <taxon>Methanosarcinaceae</taxon>
        <taxon>Methanohalobium</taxon>
    </lineage>
</organism>
<keyword evidence="1" id="KW-0472">Membrane</keyword>
<dbReference type="STRING" id="644295.Metev_0610"/>
<keyword evidence="3" id="KW-1185">Reference proteome</keyword>
<feature type="transmembrane region" description="Helical" evidence="1">
    <location>
        <begin position="155"/>
        <end position="175"/>
    </location>
</feature>
<dbReference type="Proteomes" id="UP000000391">
    <property type="component" value="Chromosome"/>
</dbReference>
<dbReference type="RefSeq" id="WP_013194084.1">
    <property type="nucleotide sequence ID" value="NC_014253.1"/>
</dbReference>
<name>D7E8H4_METEZ</name>
<evidence type="ECO:0000256" key="1">
    <source>
        <dbReference type="SAM" id="Phobius"/>
    </source>
</evidence>
<keyword evidence="1" id="KW-0812">Transmembrane</keyword>
<reference evidence="2 3" key="1">
    <citation type="submission" date="2010-06" db="EMBL/GenBank/DDBJ databases">
        <title>Complete sequence chromosome of Methanohalobium evestigatum Z-7303.</title>
        <authorList>
            <consortium name="US DOE Joint Genome Institute"/>
            <person name="Lucas S."/>
            <person name="Copeland A."/>
            <person name="Lapidus A."/>
            <person name="Cheng J.-F."/>
            <person name="Bruce D."/>
            <person name="Goodwin L."/>
            <person name="Pitluck S."/>
            <person name="Saunders E."/>
            <person name="Detter J.C."/>
            <person name="Han C."/>
            <person name="Tapia R."/>
            <person name="Land M."/>
            <person name="Hauser L."/>
            <person name="Kyrpides N."/>
            <person name="Mikhailova N."/>
            <person name="Sieprawska-Lupa M."/>
            <person name="Whitman W.B."/>
            <person name="Anderson I."/>
            <person name="Woyke T."/>
        </authorList>
    </citation>
    <scope>NUCLEOTIDE SEQUENCE [LARGE SCALE GENOMIC DNA]</scope>
    <source>
        <strain evidence="3">ATCC BAA-1072 / DSM 3721 / NBRC 107634 / OCM 161 / Z-7303</strain>
    </source>
</reference>
<dbReference type="HOGENOM" id="CLU_1363641_0_0_2"/>
<evidence type="ECO:0000313" key="2">
    <source>
        <dbReference type="EMBL" id="ADI73516.1"/>
    </source>
</evidence>
<feature type="transmembrane region" description="Helical" evidence="1">
    <location>
        <begin position="35"/>
        <end position="54"/>
    </location>
</feature>
<feature type="transmembrane region" description="Helical" evidence="1">
    <location>
        <begin position="130"/>
        <end position="149"/>
    </location>
</feature>
<keyword evidence="1" id="KW-1133">Transmembrane helix</keyword>
<proteinExistence type="predicted"/>
<protein>
    <submittedName>
        <fullName evidence="2">Uncharacterized protein</fullName>
    </submittedName>
</protein>
<accession>D7E8H4</accession>
<sequence precursor="true">MRISKQQKFNIRLVVGILVAITFVSLVLLFADLNIIESMFFVAAVAGIITMVLNDARKLTDREKNLIASKLEPYNKLKHANVQTVTYPEDLLKKTNPPYTSYFICKNCKKPIGINIYGHKRYINFIQNKMTNILLVLTFFVYMVFTPLIPHYINSAVFFVLVMTFITINASNRYAHRFYDNRSLNSVFDNRPLRWFYEHV</sequence>